<comment type="caution">
    <text evidence="3">The sequence shown here is derived from an EMBL/GenBank/DDBJ whole genome shotgun (WGS) entry which is preliminary data.</text>
</comment>
<organism evidence="3 4">
    <name type="scientific">Capronia epimyces CBS 606.96</name>
    <dbReference type="NCBI Taxonomy" id="1182542"/>
    <lineage>
        <taxon>Eukaryota</taxon>
        <taxon>Fungi</taxon>
        <taxon>Dikarya</taxon>
        <taxon>Ascomycota</taxon>
        <taxon>Pezizomycotina</taxon>
        <taxon>Eurotiomycetes</taxon>
        <taxon>Chaetothyriomycetidae</taxon>
        <taxon>Chaetothyriales</taxon>
        <taxon>Herpotrichiellaceae</taxon>
        <taxon>Capronia</taxon>
    </lineage>
</organism>
<reference evidence="3 4" key="1">
    <citation type="submission" date="2013-03" db="EMBL/GenBank/DDBJ databases">
        <title>The Genome Sequence of Capronia epimyces CBS 606.96.</title>
        <authorList>
            <consortium name="The Broad Institute Genomics Platform"/>
            <person name="Cuomo C."/>
            <person name="de Hoog S."/>
            <person name="Gorbushina A."/>
            <person name="Walker B."/>
            <person name="Young S.K."/>
            <person name="Zeng Q."/>
            <person name="Gargeya S."/>
            <person name="Fitzgerald M."/>
            <person name="Haas B."/>
            <person name="Abouelleil A."/>
            <person name="Allen A.W."/>
            <person name="Alvarado L."/>
            <person name="Arachchi H.M."/>
            <person name="Berlin A.M."/>
            <person name="Chapman S.B."/>
            <person name="Gainer-Dewar J."/>
            <person name="Goldberg J."/>
            <person name="Griggs A."/>
            <person name="Gujja S."/>
            <person name="Hansen M."/>
            <person name="Howarth C."/>
            <person name="Imamovic A."/>
            <person name="Ireland A."/>
            <person name="Larimer J."/>
            <person name="McCowan C."/>
            <person name="Murphy C."/>
            <person name="Pearson M."/>
            <person name="Poon T.W."/>
            <person name="Priest M."/>
            <person name="Roberts A."/>
            <person name="Saif S."/>
            <person name="Shea T."/>
            <person name="Sisk P."/>
            <person name="Sykes S."/>
            <person name="Wortman J."/>
            <person name="Nusbaum C."/>
            <person name="Birren B."/>
        </authorList>
    </citation>
    <scope>NUCLEOTIDE SEQUENCE [LARGE SCALE GENOMIC DNA]</scope>
    <source>
        <strain evidence="3 4">CBS 606.96</strain>
    </source>
</reference>
<dbReference type="RefSeq" id="XP_007731229.1">
    <property type="nucleotide sequence ID" value="XM_007733039.1"/>
</dbReference>
<dbReference type="PANTHER" id="PTHR39611:SF2">
    <property type="entry name" value="HYDROXYPROLINE-RICH GLYCOPROTEIN DZ-HRGP"/>
    <property type="match status" value="1"/>
</dbReference>
<dbReference type="InterPro" id="IPR055936">
    <property type="entry name" value="DUF7514"/>
</dbReference>
<feature type="compositionally biased region" description="Basic and acidic residues" evidence="1">
    <location>
        <begin position="475"/>
        <end position="488"/>
    </location>
</feature>
<gene>
    <name evidence="3" type="ORF">A1O3_02899</name>
</gene>
<evidence type="ECO:0000259" key="2">
    <source>
        <dbReference type="Pfam" id="PF24355"/>
    </source>
</evidence>
<accession>W9YAI7</accession>
<keyword evidence="4" id="KW-1185">Reference proteome</keyword>
<evidence type="ECO:0000313" key="4">
    <source>
        <dbReference type="Proteomes" id="UP000019478"/>
    </source>
</evidence>
<dbReference type="STRING" id="1182542.W9YAI7"/>
<feature type="domain" description="DUF7514" evidence="2">
    <location>
        <begin position="14"/>
        <end position="170"/>
    </location>
</feature>
<dbReference type="PANTHER" id="PTHR39611">
    <property type="entry name" value="HYDROXYPROLINE-RICH GLYCOPROTEIN DZ-HRGP-RELATED"/>
    <property type="match status" value="1"/>
</dbReference>
<dbReference type="eggNOG" id="ENOG502SNYF">
    <property type="taxonomic scope" value="Eukaryota"/>
</dbReference>
<dbReference type="AlphaFoldDB" id="W9YAI7"/>
<feature type="compositionally biased region" description="Polar residues" evidence="1">
    <location>
        <begin position="317"/>
        <end position="330"/>
    </location>
</feature>
<evidence type="ECO:0000313" key="3">
    <source>
        <dbReference type="EMBL" id="EXJ89832.1"/>
    </source>
</evidence>
<feature type="region of interest" description="Disordered" evidence="1">
    <location>
        <begin position="202"/>
        <end position="538"/>
    </location>
</feature>
<sequence length="538" mass="59878">MDANQTPAPGFWSYLINPDKSATPQLEQLCLGIAKIISTLEPAGPDRELSPPRLAAFYKAVGGNYDSLFLKTSDHALSFMYQTLGCFHSLQPTSSPFETPRIPCLTPRGFARWQTIQILLCPEENVGFIQKAVQVWNVPMPSGGTFPNYIPNHVFPDKPDEDMERWHRMVTGQLNQKNYMRRIKNSPYQSPHPEIYDRRDSYFSNAHVGGPSKLSKSSSRDDQDHLANLYHRRSSVPDFPSPPGERGSHWDPRNGPEARKSRSHSAQRPPVQPGRQRSHTASGPPPGPAQKVSNTSPASGIRGGGSTDRSRRRSSGYNHQYRSPARTPSTVDEDSGSEASSETSQKTRRPRASDEDRKIRHSSIWIPSFMKSHKRRHSSDASYRAPGPRPPQPLRPEYYPPRAINPSSQPQQPPYRSGGAPQWRDTAWDSDPVKSAPGTPIQLQAQPDPRAPSIRFPDQANLEPLTRDGSSGSGTDHRSRFSDYERGSAQRRQARAVPSRPATMTGVHGRKYPTTEPTNPLDRQRSHASSRGGVATMG</sequence>
<evidence type="ECO:0000256" key="1">
    <source>
        <dbReference type="SAM" id="MobiDB-lite"/>
    </source>
</evidence>
<protein>
    <recommendedName>
        <fullName evidence="2">DUF7514 domain-containing protein</fullName>
    </recommendedName>
</protein>
<dbReference type="Pfam" id="PF24355">
    <property type="entry name" value="DUF7514"/>
    <property type="match status" value="1"/>
</dbReference>
<dbReference type="GeneID" id="19167029"/>
<dbReference type="Proteomes" id="UP000019478">
    <property type="component" value="Unassembled WGS sequence"/>
</dbReference>
<feature type="compositionally biased region" description="Low complexity" evidence="1">
    <location>
        <begin position="395"/>
        <end position="410"/>
    </location>
</feature>
<dbReference type="EMBL" id="AMGY01000002">
    <property type="protein sequence ID" value="EXJ89832.1"/>
    <property type="molecule type" value="Genomic_DNA"/>
</dbReference>
<feature type="compositionally biased region" description="Basic and acidic residues" evidence="1">
    <location>
        <begin position="246"/>
        <end position="260"/>
    </location>
</feature>
<name>W9YAI7_9EURO</name>
<dbReference type="OrthoDB" id="5420895at2759"/>
<proteinExistence type="predicted"/>
<dbReference type="HOGENOM" id="CLU_502471_0_0_1"/>